<keyword evidence="1" id="KW-0812">Transmembrane</keyword>
<protein>
    <submittedName>
        <fullName evidence="2">Uncharacterized protein</fullName>
    </submittedName>
</protein>
<reference evidence="2 3" key="1">
    <citation type="journal article" date="2019" name="Environ. Microbiol.">
        <title>At the nexus of three kingdoms: the genome of the mycorrhizal fungus Gigaspora margarita provides insights into plant, endobacterial and fungal interactions.</title>
        <authorList>
            <person name="Venice F."/>
            <person name="Ghignone S."/>
            <person name="Salvioli di Fossalunga A."/>
            <person name="Amselem J."/>
            <person name="Novero M."/>
            <person name="Xianan X."/>
            <person name="Sedzielewska Toro K."/>
            <person name="Morin E."/>
            <person name="Lipzen A."/>
            <person name="Grigoriev I.V."/>
            <person name="Henrissat B."/>
            <person name="Martin F.M."/>
            <person name="Bonfante P."/>
        </authorList>
    </citation>
    <scope>NUCLEOTIDE SEQUENCE [LARGE SCALE GENOMIC DNA]</scope>
    <source>
        <strain evidence="2 3">BEG34</strain>
    </source>
</reference>
<dbReference type="EMBL" id="WTPW01000847">
    <property type="protein sequence ID" value="KAF0474836.1"/>
    <property type="molecule type" value="Genomic_DNA"/>
</dbReference>
<name>A0A8H3XM25_GIGMA</name>
<keyword evidence="1" id="KW-0472">Membrane</keyword>
<dbReference type="OrthoDB" id="2430823at2759"/>
<evidence type="ECO:0000313" key="3">
    <source>
        <dbReference type="Proteomes" id="UP000439903"/>
    </source>
</evidence>
<feature type="transmembrane region" description="Helical" evidence="1">
    <location>
        <begin position="76"/>
        <end position="101"/>
    </location>
</feature>
<evidence type="ECO:0000313" key="2">
    <source>
        <dbReference type="EMBL" id="KAF0474836.1"/>
    </source>
</evidence>
<keyword evidence="1" id="KW-1133">Transmembrane helix</keyword>
<organism evidence="2 3">
    <name type="scientific">Gigaspora margarita</name>
    <dbReference type="NCBI Taxonomy" id="4874"/>
    <lineage>
        <taxon>Eukaryota</taxon>
        <taxon>Fungi</taxon>
        <taxon>Fungi incertae sedis</taxon>
        <taxon>Mucoromycota</taxon>
        <taxon>Glomeromycotina</taxon>
        <taxon>Glomeromycetes</taxon>
        <taxon>Diversisporales</taxon>
        <taxon>Gigasporaceae</taxon>
        <taxon>Gigaspora</taxon>
    </lineage>
</organism>
<dbReference type="Proteomes" id="UP000439903">
    <property type="component" value="Unassembled WGS sequence"/>
</dbReference>
<evidence type="ECO:0000256" key="1">
    <source>
        <dbReference type="SAM" id="Phobius"/>
    </source>
</evidence>
<proteinExistence type="predicted"/>
<comment type="caution">
    <text evidence="2">The sequence shown here is derived from an EMBL/GenBank/DDBJ whole genome shotgun (WGS) entry which is preliminary data.</text>
</comment>
<dbReference type="AlphaFoldDB" id="A0A8H3XM25"/>
<accession>A0A8H3XM25</accession>
<sequence length="196" mass="22413">MLIIYNRITSFLYTFFTLSLFHNIYAQSHGHVHLTSNITISQKTNFSTPTISSSTPSSTQTQMPFIYEPLPPSETIIVIVVISIITLIIGVVAIGITLSMFRQHKLKNSNVFETTTIDIEQQQQPREVNNFVESGFLEEPSTLELEQENIILPNHDLIMLQHKLQPKNNYKLPERGYFDINIDEIGENSNAVYLKK</sequence>
<keyword evidence="3" id="KW-1185">Reference proteome</keyword>
<gene>
    <name evidence="2" type="ORF">F8M41_024637</name>
</gene>